<feature type="binding site" evidence="6">
    <location>
        <position position="226"/>
    </location>
    <ligand>
        <name>NAD(+)</name>
        <dbReference type="ChEBI" id="CHEBI:57540"/>
    </ligand>
</feature>
<proteinExistence type="inferred from homology"/>
<dbReference type="InterPro" id="IPR006095">
    <property type="entry name" value="Glu/Leu/Phe/Val/Trp_DH"/>
</dbReference>
<dbReference type="InterPro" id="IPR006096">
    <property type="entry name" value="Glu/Leu/Phe/Val/Trp_DH_C"/>
</dbReference>
<dbReference type="EMBL" id="JHAC01000025">
    <property type="protein sequence ID" value="EYB68269.1"/>
    <property type="molecule type" value="Genomic_DNA"/>
</dbReference>
<keyword evidence="3 4" id="KW-0560">Oxidoreductase</keyword>
<dbReference type="InterPro" id="IPR014362">
    <property type="entry name" value="Glu_DH"/>
</dbReference>
<dbReference type="Gene3D" id="3.40.50.10860">
    <property type="entry name" value="Leucine Dehydrogenase, chain A, domain 1"/>
    <property type="match status" value="1"/>
</dbReference>
<dbReference type="GO" id="GO:0004354">
    <property type="term" value="F:glutamate dehydrogenase (NADP+) activity"/>
    <property type="evidence" value="ECO:0007669"/>
    <property type="project" value="TreeGrafter"/>
</dbReference>
<dbReference type="Proteomes" id="UP000020492">
    <property type="component" value="Unassembled WGS sequence"/>
</dbReference>
<keyword evidence="6" id="KW-0547">Nucleotide-binding</keyword>
<evidence type="ECO:0000256" key="1">
    <source>
        <dbReference type="ARBA" id="ARBA00006382"/>
    </source>
</evidence>
<evidence type="ECO:0000256" key="4">
    <source>
        <dbReference type="PIRNR" id="PIRNR000185"/>
    </source>
</evidence>
<evidence type="ECO:0000256" key="7">
    <source>
        <dbReference type="PIRSR" id="PIRSR000185-3"/>
    </source>
</evidence>
<dbReference type="SUPFAM" id="SSF53223">
    <property type="entry name" value="Aminoacid dehydrogenase-like, N-terminal domain"/>
    <property type="match status" value="1"/>
</dbReference>
<feature type="binding site" evidence="6">
    <location>
        <position position="257"/>
    </location>
    <ligand>
        <name>NAD(+)</name>
        <dbReference type="ChEBI" id="CHEBI:57540"/>
    </ligand>
</feature>
<comment type="caution">
    <text evidence="10">The sequence shown here is derived from an EMBL/GenBank/DDBJ whole genome shotgun (WGS) entry which is preliminary data.</text>
</comment>
<dbReference type="PATRIC" id="fig|1476583.3.peg.1617"/>
<dbReference type="PANTHER" id="PTHR43571">
    <property type="entry name" value="NADP-SPECIFIC GLUTAMATE DEHYDROGENASE 1-RELATED"/>
    <property type="match status" value="1"/>
</dbReference>
<keyword evidence="6" id="KW-0520">NAD</keyword>
<dbReference type="InterPro" id="IPR006097">
    <property type="entry name" value="Glu/Leu/Phe/Val/Trp_DH_dimer"/>
</dbReference>
<dbReference type="GO" id="GO:0005829">
    <property type="term" value="C:cytosol"/>
    <property type="evidence" value="ECO:0007669"/>
    <property type="project" value="TreeGrafter"/>
</dbReference>
<evidence type="ECO:0000256" key="5">
    <source>
        <dbReference type="PIRSR" id="PIRSR000185-1"/>
    </source>
</evidence>
<evidence type="ECO:0000313" key="10">
    <source>
        <dbReference type="EMBL" id="EYB68269.1"/>
    </source>
</evidence>
<evidence type="ECO:0000256" key="3">
    <source>
        <dbReference type="ARBA" id="ARBA00023002"/>
    </source>
</evidence>
<dbReference type="Pfam" id="PF00208">
    <property type="entry name" value="ELFV_dehydrog"/>
    <property type="match status" value="1"/>
</dbReference>
<dbReference type="Gene3D" id="1.10.285.10">
    <property type="entry name" value="Glutamate Dehydrogenase, chain A, domain 3"/>
    <property type="match status" value="2"/>
</dbReference>
<dbReference type="STRING" id="1476583.DEIPH_ctg025orf0124"/>
<feature type="domain" description="Glutamate/phenylalanine/leucine/valine/L-tryptophan dehydrogenase C-terminal" evidence="9">
    <location>
        <begin position="219"/>
        <end position="461"/>
    </location>
</feature>
<feature type="site" description="Important for catalysis" evidence="7">
    <location>
        <position position="183"/>
    </location>
</feature>
<evidence type="ECO:0000256" key="6">
    <source>
        <dbReference type="PIRSR" id="PIRSR000185-2"/>
    </source>
</evidence>
<dbReference type="OrthoDB" id="9803297at2"/>
<dbReference type="PIRSF" id="PIRSF000185">
    <property type="entry name" value="Glu_DH"/>
    <property type="match status" value="1"/>
</dbReference>
<dbReference type="InterPro" id="IPR033922">
    <property type="entry name" value="NAD_bind_Glu_DH"/>
</dbReference>
<dbReference type="PANTHER" id="PTHR43571:SF1">
    <property type="entry name" value="NADP-SPECIFIC GLUTAMATE DEHYDROGENASE 1-RELATED"/>
    <property type="match status" value="1"/>
</dbReference>
<feature type="binding site" evidence="6">
    <location>
        <position position="182"/>
    </location>
    <ligand>
        <name>substrate</name>
    </ligand>
</feature>
<keyword evidence="11" id="KW-1185">Reference proteome</keyword>
<comment type="subunit">
    <text evidence="2">Homohexamer.</text>
</comment>
<dbReference type="SUPFAM" id="SSF51735">
    <property type="entry name" value="NAD(P)-binding Rossmann-fold domains"/>
    <property type="match status" value="1"/>
</dbReference>
<dbReference type="InterPro" id="IPR036291">
    <property type="entry name" value="NAD(P)-bd_dom_sf"/>
</dbReference>
<evidence type="ECO:0000256" key="2">
    <source>
        <dbReference type="ARBA" id="ARBA00011643"/>
    </source>
</evidence>
<dbReference type="CDD" id="cd05313">
    <property type="entry name" value="NAD_bind_2_Glu_DH"/>
    <property type="match status" value="1"/>
</dbReference>
<dbReference type="InterPro" id="IPR050724">
    <property type="entry name" value="Glu_Leu_Phe_Val_DH"/>
</dbReference>
<dbReference type="PRINTS" id="PR00082">
    <property type="entry name" value="GLFDHDRGNASE"/>
</dbReference>
<dbReference type="PROSITE" id="PS00074">
    <property type="entry name" value="GLFV_DEHYDROGENASE"/>
    <property type="match status" value="1"/>
</dbReference>
<dbReference type="FunFam" id="3.40.50.720:FF:000030">
    <property type="entry name" value="Glutamate dehydrogenase"/>
    <property type="match status" value="1"/>
</dbReference>
<dbReference type="FunFam" id="1.10.285.10:FF:000001">
    <property type="entry name" value="Glutamate dehydrogenase"/>
    <property type="match status" value="1"/>
</dbReference>
<dbReference type="AlphaFoldDB" id="A0A016QR64"/>
<evidence type="ECO:0000259" key="9">
    <source>
        <dbReference type="SMART" id="SM00839"/>
    </source>
</evidence>
<gene>
    <name evidence="10" type="ORF">DEIPH_ctg025orf0124</name>
</gene>
<feature type="active site" description="Proton donor" evidence="5">
    <location>
        <position position="143"/>
    </location>
</feature>
<accession>A0A016QR64</accession>
<evidence type="ECO:0000313" key="11">
    <source>
        <dbReference type="Proteomes" id="UP000020492"/>
    </source>
</evidence>
<dbReference type="RefSeq" id="WP_081790838.1">
    <property type="nucleotide sequence ID" value="NZ_JHAC01000025.1"/>
</dbReference>
<dbReference type="Pfam" id="PF02812">
    <property type="entry name" value="ELFV_dehydrog_N"/>
    <property type="match status" value="1"/>
</dbReference>
<dbReference type="SMART" id="SM00839">
    <property type="entry name" value="ELFV_dehydrog"/>
    <property type="match status" value="1"/>
</dbReference>
<comment type="similarity">
    <text evidence="1 4 8">Belongs to the Glu/Leu/Phe/Val dehydrogenases family.</text>
</comment>
<sequence length="463" mass="50566">METVLAKGGAGVKTGRKAGTGLEEFLNSVAGRDPHQPHFLQAVREVAESLWPFLEEHPEYRQAGLLSRMVEPERAILFRVPWVDDQGEVQVNRGFRVQMSSALGPYKGGLRFHPSVTLDVMKFLAFEQVFKNSLTTLPMGGGKGGSDFDPKGRSDGEVMRFCQSFMTELYRHIGEDFDVPAGDIGVGAREIGYLYGQYKRITRQGGYVLTGKAPEYGGSLIRPEATGYGTVYFAQEMLNSRGDDFAGKRVTVSGSGNVAQYAALKSMSLGAKVVSWSDSQGTVYDPEGLTEEKWHALMDLKNVRRGSLEEYAQQFRLEYRPGQTPWAIPCDIALPCATQNELNGEDARTLIQNGCILVAEGANMPSTAEAVHIFTEQEILYAPGKASNAGGVAVSGLEMSQNAMRLSWTAQEVDQRLHGIMRSIHNVCVQYGTRPDGTVDYVRGANIGGFIKVADAMLAQGIV</sequence>
<reference evidence="10 11" key="1">
    <citation type="submission" date="2014-03" db="EMBL/GenBank/DDBJ databases">
        <title>Draft genome sequence of Deinococcus phoenicis 1P10ME.</title>
        <authorList>
            <person name="Stepanov V.G."/>
            <person name="Vaishampayan P."/>
            <person name="Venkateswaran K."/>
            <person name="Fox G.E."/>
        </authorList>
    </citation>
    <scope>NUCLEOTIDE SEQUENCE [LARGE SCALE GENOMIC DNA]</scope>
    <source>
        <strain evidence="10 11">1P10ME</strain>
    </source>
</reference>
<feature type="binding site" evidence="6">
    <location>
        <position position="128"/>
    </location>
    <ligand>
        <name>substrate</name>
    </ligand>
</feature>
<dbReference type="InterPro" id="IPR046346">
    <property type="entry name" value="Aminoacid_DH-like_N_sf"/>
</dbReference>
<dbReference type="NCBIfam" id="NF006929">
    <property type="entry name" value="PRK09414.1"/>
    <property type="match status" value="1"/>
</dbReference>
<dbReference type="Gene3D" id="3.40.50.720">
    <property type="entry name" value="NAD(P)-binding Rossmann-like Domain"/>
    <property type="match status" value="1"/>
</dbReference>
<organism evidence="10 11">
    <name type="scientific">Deinococcus phoenicis</name>
    <dbReference type="NCBI Taxonomy" id="1476583"/>
    <lineage>
        <taxon>Bacteria</taxon>
        <taxon>Thermotogati</taxon>
        <taxon>Deinococcota</taxon>
        <taxon>Deinococci</taxon>
        <taxon>Deinococcales</taxon>
        <taxon>Deinococcaceae</taxon>
        <taxon>Deinococcus</taxon>
    </lineage>
</organism>
<dbReference type="eggNOG" id="COG0334">
    <property type="taxonomic scope" value="Bacteria"/>
</dbReference>
<dbReference type="GO" id="GO:0006537">
    <property type="term" value="P:glutamate biosynthetic process"/>
    <property type="evidence" value="ECO:0007669"/>
    <property type="project" value="TreeGrafter"/>
</dbReference>
<name>A0A016QR64_9DEIO</name>
<evidence type="ECO:0000256" key="8">
    <source>
        <dbReference type="RuleBase" id="RU004417"/>
    </source>
</evidence>
<dbReference type="FunFam" id="3.40.50.10860:FF:000002">
    <property type="entry name" value="Glutamate dehydrogenase"/>
    <property type="match status" value="1"/>
</dbReference>
<feature type="binding site" evidence="6">
    <location>
        <position position="131"/>
    </location>
    <ligand>
        <name>substrate</name>
    </ligand>
</feature>
<dbReference type="GO" id="GO:0000166">
    <property type="term" value="F:nucleotide binding"/>
    <property type="evidence" value="ECO:0007669"/>
    <property type="project" value="UniProtKB-KW"/>
</dbReference>
<feature type="binding site" evidence="6">
    <location>
        <position position="107"/>
    </location>
    <ligand>
        <name>substrate</name>
    </ligand>
</feature>
<feature type="binding site" evidence="6">
    <location>
        <position position="395"/>
    </location>
    <ligand>
        <name>substrate</name>
    </ligand>
</feature>
<dbReference type="InterPro" id="IPR033524">
    <property type="entry name" value="Glu/Leu/Phe/Val_DH_AS"/>
</dbReference>
<protein>
    <recommendedName>
        <fullName evidence="4">Glutamate dehydrogenase</fullName>
    </recommendedName>
</protein>